<keyword evidence="6" id="KW-1185">Reference proteome</keyword>
<evidence type="ECO:0000313" key="6">
    <source>
        <dbReference type="Proteomes" id="UP000295197"/>
    </source>
</evidence>
<dbReference type="InterPro" id="IPR009057">
    <property type="entry name" value="Homeodomain-like_sf"/>
</dbReference>
<dbReference type="PRINTS" id="PR00032">
    <property type="entry name" value="HTHARAC"/>
</dbReference>
<dbReference type="Gene3D" id="1.10.10.60">
    <property type="entry name" value="Homeodomain-like"/>
    <property type="match status" value="1"/>
</dbReference>
<comment type="caution">
    <text evidence="5">The sequence shown here is derived from an EMBL/GenBank/DDBJ whole genome shotgun (WGS) entry which is preliminary data.</text>
</comment>
<dbReference type="InterPro" id="IPR020449">
    <property type="entry name" value="Tscrpt_reg_AraC-type_HTH"/>
</dbReference>
<feature type="domain" description="HTH araC/xylS-type" evidence="4">
    <location>
        <begin position="177"/>
        <end position="275"/>
    </location>
</feature>
<dbReference type="Pfam" id="PF12833">
    <property type="entry name" value="HTH_18"/>
    <property type="match status" value="1"/>
</dbReference>
<protein>
    <submittedName>
        <fullName evidence="5">AraC-like DNA-binding protein</fullName>
    </submittedName>
</protein>
<keyword evidence="2 5" id="KW-0238">DNA-binding</keyword>
<evidence type="ECO:0000256" key="2">
    <source>
        <dbReference type="ARBA" id="ARBA00023125"/>
    </source>
</evidence>
<dbReference type="EMBL" id="SMBZ01000004">
    <property type="protein sequence ID" value="TCV19523.1"/>
    <property type="molecule type" value="Genomic_DNA"/>
</dbReference>
<dbReference type="GO" id="GO:0043565">
    <property type="term" value="F:sequence-specific DNA binding"/>
    <property type="evidence" value="ECO:0007669"/>
    <property type="project" value="InterPro"/>
</dbReference>
<name>A0A4V2VUI3_9SPHI</name>
<dbReference type="SUPFAM" id="SSF46689">
    <property type="entry name" value="Homeodomain-like"/>
    <property type="match status" value="1"/>
</dbReference>
<dbReference type="SMART" id="SM00342">
    <property type="entry name" value="HTH_ARAC"/>
    <property type="match status" value="1"/>
</dbReference>
<accession>A0A4V2VUI3</accession>
<keyword evidence="3" id="KW-0804">Transcription</keyword>
<evidence type="ECO:0000313" key="5">
    <source>
        <dbReference type="EMBL" id="TCV19523.1"/>
    </source>
</evidence>
<evidence type="ECO:0000256" key="1">
    <source>
        <dbReference type="ARBA" id="ARBA00023015"/>
    </source>
</evidence>
<evidence type="ECO:0000256" key="3">
    <source>
        <dbReference type="ARBA" id="ARBA00023163"/>
    </source>
</evidence>
<dbReference type="AlphaFoldDB" id="A0A4V2VUI3"/>
<organism evidence="5 6">
    <name type="scientific">Sphingobacterium alimentarium</name>
    <dbReference type="NCBI Taxonomy" id="797292"/>
    <lineage>
        <taxon>Bacteria</taxon>
        <taxon>Pseudomonadati</taxon>
        <taxon>Bacteroidota</taxon>
        <taxon>Sphingobacteriia</taxon>
        <taxon>Sphingobacteriales</taxon>
        <taxon>Sphingobacteriaceae</taxon>
        <taxon>Sphingobacterium</taxon>
    </lineage>
</organism>
<proteinExistence type="predicted"/>
<gene>
    <name evidence="5" type="ORF">EDC17_100445</name>
</gene>
<dbReference type="PROSITE" id="PS01124">
    <property type="entry name" value="HTH_ARAC_FAMILY_2"/>
    <property type="match status" value="1"/>
</dbReference>
<dbReference type="PANTHER" id="PTHR43280:SF32">
    <property type="entry name" value="TRANSCRIPTIONAL REGULATORY PROTEIN"/>
    <property type="match status" value="1"/>
</dbReference>
<keyword evidence="1" id="KW-0805">Transcription regulation</keyword>
<dbReference type="PANTHER" id="PTHR43280">
    <property type="entry name" value="ARAC-FAMILY TRANSCRIPTIONAL REGULATOR"/>
    <property type="match status" value="1"/>
</dbReference>
<dbReference type="InterPro" id="IPR018060">
    <property type="entry name" value="HTH_AraC"/>
</dbReference>
<evidence type="ECO:0000259" key="4">
    <source>
        <dbReference type="PROSITE" id="PS01124"/>
    </source>
</evidence>
<sequence>MAERYFLMTAKKSIPIKDKLTPSKLIKILPFDNTKHSTKAHKHNGYLELVYLFSTTGTHEIDGKSGEIQNPFLLVIRKNAVHKWTLRTPVEGFVILLKNEFIANSLDLEIGKLIEKITKIDHLELQNITTLKTILEILATEENPIVIEGLFKSLLAKTVESNSPTESKLRVNLSLYDSFMDLLINEHKIINSVAHYANLLNTSPQNLNASCKKYTDLSSSEIIANHLIKEAKRLIYYTQKSMSEIAHELGFSDKSNFSKYFKKHTGHTPKAFKQTIN</sequence>
<reference evidence="5 6" key="1">
    <citation type="submission" date="2019-03" db="EMBL/GenBank/DDBJ databases">
        <title>Genomic Encyclopedia of Type Strains, Phase IV (KMG-IV): sequencing the most valuable type-strain genomes for metagenomic binning, comparative biology and taxonomic classification.</title>
        <authorList>
            <person name="Goeker M."/>
        </authorList>
    </citation>
    <scope>NUCLEOTIDE SEQUENCE [LARGE SCALE GENOMIC DNA]</scope>
    <source>
        <strain evidence="5 6">DSM 22362</strain>
    </source>
</reference>
<dbReference type="GO" id="GO:0003700">
    <property type="term" value="F:DNA-binding transcription factor activity"/>
    <property type="evidence" value="ECO:0007669"/>
    <property type="project" value="InterPro"/>
</dbReference>
<dbReference type="Proteomes" id="UP000295197">
    <property type="component" value="Unassembled WGS sequence"/>
</dbReference>